<evidence type="ECO:0000256" key="3">
    <source>
        <dbReference type="ARBA" id="ARBA00023163"/>
    </source>
</evidence>
<keyword evidence="1" id="KW-0805">Transcription regulation</keyword>
<dbReference type="PROSITE" id="PS01124">
    <property type="entry name" value="HTH_ARAC_FAMILY_2"/>
    <property type="match status" value="1"/>
</dbReference>
<name>A0ABT9U623_PAEHA</name>
<dbReference type="InterPro" id="IPR037923">
    <property type="entry name" value="HTH-like"/>
</dbReference>
<evidence type="ECO:0000256" key="2">
    <source>
        <dbReference type="ARBA" id="ARBA00023125"/>
    </source>
</evidence>
<protein>
    <submittedName>
        <fullName evidence="5">AraC-like DNA-binding protein</fullName>
    </submittedName>
</protein>
<dbReference type="RefSeq" id="WP_307204946.1">
    <property type="nucleotide sequence ID" value="NZ_JAUSSU010000006.1"/>
</dbReference>
<organism evidence="5 6">
    <name type="scientific">Paenibacillus harenae</name>
    <dbReference type="NCBI Taxonomy" id="306543"/>
    <lineage>
        <taxon>Bacteria</taxon>
        <taxon>Bacillati</taxon>
        <taxon>Bacillota</taxon>
        <taxon>Bacilli</taxon>
        <taxon>Bacillales</taxon>
        <taxon>Paenibacillaceae</taxon>
        <taxon>Paenibacillus</taxon>
    </lineage>
</organism>
<evidence type="ECO:0000256" key="1">
    <source>
        <dbReference type="ARBA" id="ARBA00023015"/>
    </source>
</evidence>
<dbReference type="PANTHER" id="PTHR43280">
    <property type="entry name" value="ARAC-FAMILY TRANSCRIPTIONAL REGULATOR"/>
    <property type="match status" value="1"/>
</dbReference>
<dbReference type="InterPro" id="IPR009057">
    <property type="entry name" value="Homeodomain-like_sf"/>
</dbReference>
<dbReference type="PANTHER" id="PTHR43280:SF28">
    <property type="entry name" value="HTH-TYPE TRANSCRIPTIONAL ACTIVATOR RHAS"/>
    <property type="match status" value="1"/>
</dbReference>
<dbReference type="PROSITE" id="PS00041">
    <property type="entry name" value="HTH_ARAC_FAMILY_1"/>
    <property type="match status" value="1"/>
</dbReference>
<dbReference type="InterPro" id="IPR014710">
    <property type="entry name" value="RmlC-like_jellyroll"/>
</dbReference>
<comment type="caution">
    <text evidence="5">The sequence shown here is derived from an EMBL/GenBank/DDBJ whole genome shotgun (WGS) entry which is preliminary data.</text>
</comment>
<dbReference type="EMBL" id="JAUSSU010000006">
    <property type="protein sequence ID" value="MDQ0113694.1"/>
    <property type="molecule type" value="Genomic_DNA"/>
</dbReference>
<sequence length="296" mass="34665">MKQMFEPVVFENTKLFWDYRIKNIDNYQGYYHWHQCCEMLYVHEGAGCVVLDGETFPIRPGMLFFFRPYQLHHVFANVSQDQPYSRTIFFFDPHLVDELLRPFSKRHALFKALWRGQNKARAFDLSLWSEAVERNYDNYQLLRSQRIGEDVEEIALLILQNLDCMLRSSTMPAEHFGRAEERKTAGYTQQAMKWIDEHYQDGFQLDDLADALHLSKFYLSKLFHEETGGTLKGYITAVRIRHACRLLETTAKSIEMIGSEVGIPNSSYFTQVFKHEVGTTPLKYRTGAVNRMKGSD</sequence>
<evidence type="ECO:0000313" key="6">
    <source>
        <dbReference type="Proteomes" id="UP001229346"/>
    </source>
</evidence>
<reference evidence="5 6" key="1">
    <citation type="submission" date="2023-07" db="EMBL/GenBank/DDBJ databases">
        <title>Sorghum-associated microbial communities from plants grown in Nebraska, USA.</title>
        <authorList>
            <person name="Schachtman D."/>
        </authorList>
    </citation>
    <scope>NUCLEOTIDE SEQUENCE [LARGE SCALE GENOMIC DNA]</scope>
    <source>
        <strain evidence="5 6">CC482</strain>
    </source>
</reference>
<dbReference type="InterPro" id="IPR003313">
    <property type="entry name" value="AraC-bd"/>
</dbReference>
<dbReference type="Pfam" id="PF12833">
    <property type="entry name" value="HTH_18"/>
    <property type="match status" value="1"/>
</dbReference>
<keyword evidence="3" id="KW-0804">Transcription</keyword>
<dbReference type="CDD" id="cd02208">
    <property type="entry name" value="cupin_RmlC-like"/>
    <property type="match status" value="1"/>
</dbReference>
<dbReference type="Proteomes" id="UP001229346">
    <property type="component" value="Unassembled WGS sequence"/>
</dbReference>
<dbReference type="SUPFAM" id="SSF46689">
    <property type="entry name" value="Homeodomain-like"/>
    <property type="match status" value="2"/>
</dbReference>
<proteinExistence type="predicted"/>
<feature type="domain" description="HTH araC/xylS-type" evidence="4">
    <location>
        <begin position="189"/>
        <end position="287"/>
    </location>
</feature>
<dbReference type="InterPro" id="IPR018062">
    <property type="entry name" value="HTH_AraC-typ_CS"/>
</dbReference>
<dbReference type="SUPFAM" id="SSF51215">
    <property type="entry name" value="Regulatory protein AraC"/>
    <property type="match status" value="1"/>
</dbReference>
<dbReference type="Gene3D" id="2.60.120.10">
    <property type="entry name" value="Jelly Rolls"/>
    <property type="match status" value="1"/>
</dbReference>
<keyword evidence="6" id="KW-1185">Reference proteome</keyword>
<dbReference type="Gene3D" id="1.10.10.60">
    <property type="entry name" value="Homeodomain-like"/>
    <property type="match status" value="2"/>
</dbReference>
<dbReference type="Pfam" id="PF02311">
    <property type="entry name" value="AraC_binding"/>
    <property type="match status" value="1"/>
</dbReference>
<evidence type="ECO:0000259" key="4">
    <source>
        <dbReference type="PROSITE" id="PS01124"/>
    </source>
</evidence>
<dbReference type="SMART" id="SM00342">
    <property type="entry name" value="HTH_ARAC"/>
    <property type="match status" value="1"/>
</dbReference>
<gene>
    <name evidence="5" type="ORF">J2T15_003137</name>
</gene>
<dbReference type="InterPro" id="IPR018060">
    <property type="entry name" value="HTH_AraC"/>
</dbReference>
<keyword evidence="2" id="KW-0238">DNA-binding</keyword>
<accession>A0ABT9U623</accession>
<evidence type="ECO:0000313" key="5">
    <source>
        <dbReference type="EMBL" id="MDQ0113694.1"/>
    </source>
</evidence>